<dbReference type="FunFam" id="1.25.40.10:FF:000090">
    <property type="entry name" value="Pentatricopeptide repeat-containing protein, chloroplastic"/>
    <property type="match status" value="1"/>
</dbReference>
<dbReference type="InterPro" id="IPR002885">
    <property type="entry name" value="PPR_rpt"/>
</dbReference>
<evidence type="ECO:0008006" key="5">
    <source>
        <dbReference type="Google" id="ProtNLM"/>
    </source>
</evidence>
<dbReference type="NCBIfam" id="TIGR00756">
    <property type="entry name" value="PPR"/>
    <property type="match status" value="4"/>
</dbReference>
<organism evidence="3 4">
    <name type="scientific">Vigna angularis var. angularis</name>
    <dbReference type="NCBI Taxonomy" id="157739"/>
    <lineage>
        <taxon>Eukaryota</taxon>
        <taxon>Viridiplantae</taxon>
        <taxon>Streptophyta</taxon>
        <taxon>Embryophyta</taxon>
        <taxon>Tracheophyta</taxon>
        <taxon>Spermatophyta</taxon>
        <taxon>Magnoliopsida</taxon>
        <taxon>eudicotyledons</taxon>
        <taxon>Gunneridae</taxon>
        <taxon>Pentapetalae</taxon>
        <taxon>rosids</taxon>
        <taxon>fabids</taxon>
        <taxon>Fabales</taxon>
        <taxon>Fabaceae</taxon>
        <taxon>Papilionoideae</taxon>
        <taxon>50 kb inversion clade</taxon>
        <taxon>NPAAA clade</taxon>
        <taxon>indigoferoid/millettioid clade</taxon>
        <taxon>Phaseoleae</taxon>
        <taxon>Vigna</taxon>
    </lineage>
</organism>
<dbReference type="AlphaFoldDB" id="A0A0S3S293"/>
<dbReference type="FunFam" id="1.25.40.10:FF:003667">
    <property type="entry name" value="Uncharacterized protein"/>
    <property type="match status" value="1"/>
</dbReference>
<dbReference type="EMBL" id="AP015038">
    <property type="protein sequence ID" value="BAT86923.1"/>
    <property type="molecule type" value="Genomic_DNA"/>
</dbReference>
<dbReference type="Pfam" id="PF13041">
    <property type="entry name" value="PPR_2"/>
    <property type="match status" value="3"/>
</dbReference>
<dbReference type="InterPro" id="IPR011990">
    <property type="entry name" value="TPR-like_helical_dom_sf"/>
</dbReference>
<proteinExistence type="predicted"/>
<dbReference type="InterPro" id="IPR046960">
    <property type="entry name" value="PPR_At4g14850-like_plant"/>
</dbReference>
<dbReference type="PANTHER" id="PTHR47926">
    <property type="entry name" value="PENTATRICOPEPTIDE REPEAT-CONTAINING PROTEIN"/>
    <property type="match status" value="1"/>
</dbReference>
<dbReference type="OrthoDB" id="1871818at2759"/>
<protein>
    <recommendedName>
        <fullName evidence="5">Pentacotripeptide-repeat region of PRORP domain-containing protein</fullName>
    </recommendedName>
</protein>
<dbReference type="PROSITE" id="PS51375">
    <property type="entry name" value="PPR"/>
    <property type="match status" value="4"/>
</dbReference>
<feature type="repeat" description="PPR" evidence="2">
    <location>
        <begin position="433"/>
        <end position="467"/>
    </location>
</feature>
<accession>A0A0S3S293</accession>
<dbReference type="GO" id="GO:0009451">
    <property type="term" value="P:RNA modification"/>
    <property type="evidence" value="ECO:0007669"/>
    <property type="project" value="InterPro"/>
</dbReference>
<feature type="repeat" description="PPR" evidence="2">
    <location>
        <begin position="332"/>
        <end position="366"/>
    </location>
</feature>
<feature type="repeat" description="PPR" evidence="2">
    <location>
        <begin position="127"/>
        <end position="161"/>
    </location>
</feature>
<sequence>MQCEFGVSLPCMSFLTRRLFTSVGPTCSSPSNQIKAFLSKGLHHRILQLFTQLHLSAHPSIPFVLPSVIKASSSAQCHAFGTQLHCLALKTGSHSEVVVSNSIITMYAKFSDAESARQVFDTISHRDSITWNSLINCYLQNGCFEEALELLKDVYFHGLVPKPELLASVVSMCGRKIGSRRIGRQIHALVVVDERIGQSVFLSTAFVDFYFRCDDYMMALRLFDGMEVKNEVSWTAMISGCIANQDYEQAFACFRAMQAEGVYPNRVTSISLLPACAEPGFFKHGREIHGYAFRRGFESCPTFSSALINMYCNCGESLHLAELIFEGSGCRDVVLWSSIIGSYSRRGDSYKALELFNKMRSEETEPNYVTLLEVISACTNIPSLKYGCGVHGHVFKCGFSFNISVGNALINMYAKCGCLDGSRKIFLEMWNRDSITWSSLINAYGIHGCGKQALHLFNEMKERGVKPDAITLLAVLSACNHAGLVAEGQQIFKQVNEDCKIPLTIEHYACLVDILGRSGNLEDALEILRTMPMKPSARVWSSLVSACKLHGRLDIAEMLAPHLIRSEPNNAGNYTLLNMIYAEHGHWLDTEQMRKAMKLQRLIKCYGFSHIEAGDESI</sequence>
<evidence type="ECO:0000313" key="3">
    <source>
        <dbReference type="EMBL" id="BAT86923.1"/>
    </source>
</evidence>
<dbReference type="InterPro" id="IPR046848">
    <property type="entry name" value="E_motif"/>
</dbReference>
<reference evidence="3 4" key="1">
    <citation type="journal article" date="2015" name="Sci. Rep.">
        <title>The power of single molecule real-time sequencing technology in the de novo assembly of a eukaryotic genome.</title>
        <authorList>
            <person name="Sakai H."/>
            <person name="Naito K."/>
            <person name="Ogiso-Tanaka E."/>
            <person name="Takahashi Y."/>
            <person name="Iseki K."/>
            <person name="Muto C."/>
            <person name="Satou K."/>
            <person name="Teruya K."/>
            <person name="Shiroma A."/>
            <person name="Shimoji M."/>
            <person name="Hirano T."/>
            <person name="Itoh T."/>
            <person name="Kaga A."/>
            <person name="Tomooka N."/>
        </authorList>
    </citation>
    <scope>NUCLEOTIDE SEQUENCE [LARGE SCALE GENOMIC DNA]</scope>
    <source>
        <strain evidence="4">cv. Shumari</strain>
    </source>
</reference>
<name>A0A0S3S293_PHAAN</name>
<dbReference type="Proteomes" id="UP000291084">
    <property type="component" value="Chromosome 5"/>
</dbReference>
<dbReference type="Pfam" id="PF01535">
    <property type="entry name" value="PPR"/>
    <property type="match status" value="3"/>
</dbReference>
<feature type="repeat" description="PPR" evidence="2">
    <location>
        <begin position="230"/>
        <end position="264"/>
    </location>
</feature>
<gene>
    <name evidence="3" type="primary">Vigan.05G025500</name>
    <name evidence="3" type="ORF">VIGAN_05025500</name>
</gene>
<dbReference type="Pfam" id="PF20431">
    <property type="entry name" value="E_motif"/>
    <property type="match status" value="1"/>
</dbReference>
<keyword evidence="1" id="KW-0677">Repeat</keyword>
<evidence type="ECO:0000313" key="4">
    <source>
        <dbReference type="Proteomes" id="UP000291084"/>
    </source>
</evidence>
<dbReference type="PANTHER" id="PTHR47926:SF347">
    <property type="entry name" value="PENTATRICOPEPTIDE REPEAT-CONTAINING PROTEIN"/>
    <property type="match status" value="1"/>
</dbReference>
<dbReference type="GO" id="GO:0003723">
    <property type="term" value="F:RNA binding"/>
    <property type="evidence" value="ECO:0007669"/>
    <property type="project" value="InterPro"/>
</dbReference>
<keyword evidence="4" id="KW-1185">Reference proteome</keyword>
<evidence type="ECO:0000256" key="1">
    <source>
        <dbReference type="ARBA" id="ARBA00022737"/>
    </source>
</evidence>
<dbReference type="Gene3D" id="1.25.40.10">
    <property type="entry name" value="Tetratricopeptide repeat domain"/>
    <property type="match status" value="5"/>
</dbReference>
<evidence type="ECO:0000256" key="2">
    <source>
        <dbReference type="PROSITE-ProRule" id="PRU00708"/>
    </source>
</evidence>